<comment type="similarity">
    <text evidence="2">Belongs to the NAD(P)-dependent epimerase/dehydratase family. Dihydroflavonol-4-reductase subfamily.</text>
</comment>
<dbReference type="InterPro" id="IPR050425">
    <property type="entry name" value="NAD(P)_dehydrat-like"/>
</dbReference>
<proteinExistence type="inferred from homology"/>
<dbReference type="PANTHER" id="PTHR10366:SF564">
    <property type="entry name" value="STEROL-4-ALPHA-CARBOXYLATE 3-DEHYDROGENASE, DECARBOXYLATING"/>
    <property type="match status" value="1"/>
</dbReference>
<dbReference type="GeneID" id="90074868"/>
<feature type="domain" description="NAD-dependent epimerase/dehydratase" evidence="3">
    <location>
        <begin position="6"/>
        <end position="256"/>
    </location>
</feature>
<dbReference type="AlphaFoldDB" id="A0AAV5QQ31"/>
<dbReference type="InterPro" id="IPR001509">
    <property type="entry name" value="Epimerase_deHydtase"/>
</dbReference>
<dbReference type="InterPro" id="IPR036291">
    <property type="entry name" value="NAD(P)-bd_dom_sf"/>
</dbReference>
<name>A0AAV5QQ31_9ASCO</name>
<keyword evidence="5" id="KW-1185">Reference proteome</keyword>
<evidence type="ECO:0000313" key="4">
    <source>
        <dbReference type="EMBL" id="GMM36893.1"/>
    </source>
</evidence>
<dbReference type="FunFam" id="3.40.50.720:FF:000191">
    <property type="entry name" value="Methylglyoxal reductase (NADPH-dependent)"/>
    <property type="match status" value="1"/>
</dbReference>
<evidence type="ECO:0000256" key="1">
    <source>
        <dbReference type="ARBA" id="ARBA00023002"/>
    </source>
</evidence>
<dbReference type="CDD" id="cd05227">
    <property type="entry name" value="AR_SDR_e"/>
    <property type="match status" value="1"/>
</dbReference>
<gene>
    <name evidence="4" type="ORF">DASC09_042180</name>
</gene>
<dbReference type="Pfam" id="PF01370">
    <property type="entry name" value="Epimerase"/>
    <property type="match status" value="1"/>
</dbReference>
<dbReference type="SUPFAM" id="SSF51735">
    <property type="entry name" value="NAD(P)-binding Rossmann-fold domains"/>
    <property type="match status" value="1"/>
</dbReference>
<dbReference type="EMBL" id="BTFZ01000011">
    <property type="protein sequence ID" value="GMM36893.1"/>
    <property type="molecule type" value="Genomic_DNA"/>
</dbReference>
<organism evidence="4 5">
    <name type="scientific">Saccharomycopsis crataegensis</name>
    <dbReference type="NCBI Taxonomy" id="43959"/>
    <lineage>
        <taxon>Eukaryota</taxon>
        <taxon>Fungi</taxon>
        <taxon>Dikarya</taxon>
        <taxon>Ascomycota</taxon>
        <taxon>Saccharomycotina</taxon>
        <taxon>Saccharomycetes</taxon>
        <taxon>Saccharomycopsidaceae</taxon>
        <taxon>Saccharomycopsis</taxon>
    </lineage>
</organism>
<keyword evidence="1" id="KW-0560">Oxidoreductase</keyword>
<dbReference type="Proteomes" id="UP001360560">
    <property type="component" value="Unassembled WGS sequence"/>
</dbReference>
<evidence type="ECO:0000256" key="2">
    <source>
        <dbReference type="ARBA" id="ARBA00023445"/>
    </source>
</evidence>
<evidence type="ECO:0000313" key="5">
    <source>
        <dbReference type="Proteomes" id="UP001360560"/>
    </source>
</evidence>
<accession>A0AAV5QQ31</accession>
<dbReference type="GO" id="GO:0016616">
    <property type="term" value="F:oxidoreductase activity, acting on the CH-OH group of donors, NAD or NADP as acceptor"/>
    <property type="evidence" value="ECO:0007669"/>
    <property type="project" value="TreeGrafter"/>
</dbReference>
<evidence type="ECO:0000259" key="3">
    <source>
        <dbReference type="Pfam" id="PF01370"/>
    </source>
</evidence>
<sequence>MSETTVFVSGVTGYIAQHIVKQLLAKGYIVVGTVRSTEKGEKLKTSLNSDKFSYEIVKAIEEEGAFDEALKKHPEATIFLHTASPFHFNATDIEKQLIIPAIYGTKNALKTIKQYGPQVKRVVVTSSYAAMFPKDDTDATITVNENSWNAITKEVALTNPLFGYIGSKTFAEQAVWEFVKTENPSFDVSVINPVFVFGPQAFDENAKGTLNTSAEIINSIVQLKPDDNVPNIEGGYIDVRDVAAAHIIAFEKKEAISQRLLLSAGRFTCQDILDILHEKFPEYAANLPKGVPGSGKEATFAVLDNKKTKEILGFELRNLEQTITDSIKQILTNK</sequence>
<reference evidence="4 5" key="1">
    <citation type="journal article" date="2023" name="Elife">
        <title>Identification of key yeast species and microbe-microbe interactions impacting larval growth of Drosophila in the wild.</title>
        <authorList>
            <person name="Mure A."/>
            <person name="Sugiura Y."/>
            <person name="Maeda R."/>
            <person name="Honda K."/>
            <person name="Sakurai N."/>
            <person name="Takahashi Y."/>
            <person name="Watada M."/>
            <person name="Katoh T."/>
            <person name="Gotoh A."/>
            <person name="Gotoh Y."/>
            <person name="Taniguchi I."/>
            <person name="Nakamura K."/>
            <person name="Hayashi T."/>
            <person name="Katayama T."/>
            <person name="Uemura T."/>
            <person name="Hattori Y."/>
        </authorList>
    </citation>
    <scope>NUCLEOTIDE SEQUENCE [LARGE SCALE GENOMIC DNA]</scope>
    <source>
        <strain evidence="4 5">SC-9</strain>
    </source>
</reference>
<protein>
    <submittedName>
        <fullName evidence="4">Methylglyoxal reductase (NADPH-dependent)</fullName>
    </submittedName>
</protein>
<comment type="caution">
    <text evidence="4">The sequence shown here is derived from an EMBL/GenBank/DDBJ whole genome shotgun (WGS) entry which is preliminary data.</text>
</comment>
<dbReference type="PANTHER" id="PTHR10366">
    <property type="entry name" value="NAD DEPENDENT EPIMERASE/DEHYDRATASE"/>
    <property type="match status" value="1"/>
</dbReference>
<dbReference type="Gene3D" id="3.40.50.720">
    <property type="entry name" value="NAD(P)-binding Rossmann-like Domain"/>
    <property type="match status" value="1"/>
</dbReference>
<dbReference type="RefSeq" id="XP_064853889.1">
    <property type="nucleotide sequence ID" value="XM_064997817.1"/>
</dbReference>